<dbReference type="OrthoDB" id="6636514at2"/>
<evidence type="ECO:0008006" key="5">
    <source>
        <dbReference type="Google" id="ProtNLM"/>
    </source>
</evidence>
<keyword evidence="1" id="KW-0175">Coiled coil</keyword>
<feature type="coiled-coil region" evidence="1">
    <location>
        <begin position="131"/>
        <end position="193"/>
    </location>
</feature>
<keyword evidence="2" id="KW-0812">Transmembrane</keyword>
<gene>
    <name evidence="3" type="ORF">CUC44_10290</name>
</gene>
<keyword evidence="2" id="KW-1133">Transmembrane helix</keyword>
<name>A0A2M8HA23_9GAMM</name>
<evidence type="ECO:0000256" key="1">
    <source>
        <dbReference type="SAM" id="Coils"/>
    </source>
</evidence>
<dbReference type="Proteomes" id="UP000232060">
    <property type="component" value="Unassembled WGS sequence"/>
</dbReference>
<keyword evidence="4" id="KW-1185">Reference proteome</keyword>
<proteinExistence type="predicted"/>
<dbReference type="RefSeq" id="WP_100859865.1">
    <property type="nucleotide sequence ID" value="NZ_PGCP01000014.1"/>
</dbReference>
<sequence length="266" mass="28323">MSNGILSQSIANMLQAEATIQSFTGLPQNAVNIQQNVGEVVAALLPQVQTMQQQVLAFAVRLEAQLVQQLANTGPFNPQALKAFVDLVQQEITPIQALTAQTLTASQTANDRIVQDNIALQRIGVELQATIAGLQSNLAGARQELDSLNKRKLYLLGLGLLGLPGLIALAVTLTQTQNKVSSLEGQVNQIEGQIQRQQGFLGQTTAFSQQFGSLIDRVSKVGNTITLLGGDIANVARDAGQGDPELARLFFTAALTEVRTLLVDAS</sequence>
<evidence type="ECO:0000313" key="3">
    <source>
        <dbReference type="EMBL" id="PJC93321.1"/>
    </source>
</evidence>
<reference evidence="3 4" key="1">
    <citation type="submission" date="2017-11" db="EMBL/GenBank/DDBJ databases">
        <title>Draft genome sequence of environmental isolate Aeromonas lusitania sp. nov. MDC 2473.</title>
        <authorList>
            <person name="Colston S.M."/>
            <person name="Navarro A."/>
            <person name="Martinez-Murcia A.J."/>
            <person name="Graf J."/>
        </authorList>
    </citation>
    <scope>NUCLEOTIDE SEQUENCE [LARGE SCALE GENOMIC DNA]</scope>
    <source>
        <strain evidence="3 4">MDC 2473</strain>
    </source>
</reference>
<keyword evidence="2" id="KW-0472">Membrane</keyword>
<comment type="caution">
    <text evidence="3">The sequence shown here is derived from an EMBL/GenBank/DDBJ whole genome shotgun (WGS) entry which is preliminary data.</text>
</comment>
<evidence type="ECO:0000313" key="4">
    <source>
        <dbReference type="Proteomes" id="UP000232060"/>
    </source>
</evidence>
<protein>
    <recommendedName>
        <fullName evidence="5">HBL/NHE enterotoxin family protein</fullName>
    </recommendedName>
</protein>
<feature type="transmembrane region" description="Helical" evidence="2">
    <location>
        <begin position="153"/>
        <end position="173"/>
    </location>
</feature>
<accession>A0A2M8HA23</accession>
<organism evidence="3 4">
    <name type="scientific">Aeromonas lusitana</name>
    <dbReference type="NCBI Taxonomy" id="931529"/>
    <lineage>
        <taxon>Bacteria</taxon>
        <taxon>Pseudomonadati</taxon>
        <taxon>Pseudomonadota</taxon>
        <taxon>Gammaproteobacteria</taxon>
        <taxon>Aeromonadales</taxon>
        <taxon>Aeromonadaceae</taxon>
        <taxon>Aeromonas</taxon>
    </lineage>
</organism>
<dbReference type="AlphaFoldDB" id="A0A2M8HA23"/>
<dbReference type="SUPFAM" id="SSF58100">
    <property type="entry name" value="Bacterial hemolysins"/>
    <property type="match status" value="1"/>
</dbReference>
<dbReference type="EMBL" id="PGCP01000014">
    <property type="protein sequence ID" value="PJC93321.1"/>
    <property type="molecule type" value="Genomic_DNA"/>
</dbReference>
<evidence type="ECO:0000256" key="2">
    <source>
        <dbReference type="SAM" id="Phobius"/>
    </source>
</evidence>
<dbReference type="Gene3D" id="1.20.1170.10">
    <property type="match status" value="1"/>
</dbReference>